<gene>
    <name evidence="7" type="ORF">PSYICH_LOCUS12963</name>
</gene>
<dbReference type="PANTHER" id="PTHR22970:SF14">
    <property type="entry name" value="AT-RICH INTERACTIVE DOMAIN-CONTAINING PROTEIN 2"/>
    <property type="match status" value="1"/>
</dbReference>
<dbReference type="SMART" id="SM01014">
    <property type="entry name" value="ARID"/>
    <property type="match status" value="1"/>
</dbReference>
<keyword evidence="8" id="KW-1185">Reference proteome</keyword>
<dbReference type="GO" id="GO:0003677">
    <property type="term" value="F:DNA binding"/>
    <property type="evidence" value="ECO:0007669"/>
    <property type="project" value="InterPro"/>
</dbReference>
<dbReference type="Gene3D" id="1.10.10.10">
    <property type="entry name" value="Winged helix-like DNA-binding domain superfamily/Winged helix DNA-binding domain"/>
    <property type="match status" value="1"/>
</dbReference>
<feature type="domain" description="ARID" evidence="6">
    <location>
        <begin position="14"/>
        <end position="106"/>
    </location>
</feature>
<keyword evidence="4" id="KW-0539">Nucleus</keyword>
<dbReference type="InterPro" id="IPR001606">
    <property type="entry name" value="ARID_dom"/>
</dbReference>
<feature type="compositionally biased region" description="Polar residues" evidence="5">
    <location>
        <begin position="954"/>
        <end position="963"/>
    </location>
</feature>
<dbReference type="Gene3D" id="1.25.10.10">
    <property type="entry name" value="Leucine-rich Repeat Variant"/>
    <property type="match status" value="1"/>
</dbReference>
<dbReference type="InterPro" id="IPR052406">
    <property type="entry name" value="Chromatin_Remodeling_Comp"/>
</dbReference>
<evidence type="ECO:0000256" key="4">
    <source>
        <dbReference type="ARBA" id="ARBA00023242"/>
    </source>
</evidence>
<feature type="region of interest" description="Disordered" evidence="5">
    <location>
        <begin position="1536"/>
        <end position="1563"/>
    </location>
</feature>
<dbReference type="InterPro" id="IPR036431">
    <property type="entry name" value="ARID_dom_sf"/>
</dbReference>
<dbReference type="EMBL" id="OV651818">
    <property type="protein sequence ID" value="CAH1112235.1"/>
    <property type="molecule type" value="Genomic_DNA"/>
</dbReference>
<evidence type="ECO:0000259" key="6">
    <source>
        <dbReference type="SMART" id="SM00501"/>
    </source>
</evidence>
<dbReference type="Proteomes" id="UP001153636">
    <property type="component" value="Chromosome 6"/>
</dbReference>
<keyword evidence="2" id="KW-0805">Transcription regulation</keyword>
<feature type="region of interest" description="Disordered" evidence="5">
    <location>
        <begin position="796"/>
        <end position="849"/>
    </location>
</feature>
<dbReference type="Gene3D" id="1.10.150.60">
    <property type="entry name" value="ARID DNA-binding domain"/>
    <property type="match status" value="1"/>
</dbReference>
<reference evidence="7" key="1">
    <citation type="submission" date="2022-01" db="EMBL/GenBank/DDBJ databases">
        <authorList>
            <person name="King R."/>
        </authorList>
    </citation>
    <scope>NUCLEOTIDE SEQUENCE</scope>
</reference>
<name>A0A9P0GDZ2_9CUCU</name>
<feature type="region of interest" description="Disordered" evidence="5">
    <location>
        <begin position="1158"/>
        <end position="1180"/>
    </location>
</feature>
<evidence type="ECO:0000313" key="7">
    <source>
        <dbReference type="EMBL" id="CAH1112235.1"/>
    </source>
</evidence>
<dbReference type="InterPro" id="IPR011989">
    <property type="entry name" value="ARM-like"/>
</dbReference>
<keyword evidence="3" id="KW-0804">Transcription</keyword>
<evidence type="ECO:0000256" key="1">
    <source>
        <dbReference type="ARBA" id="ARBA00022853"/>
    </source>
</evidence>
<evidence type="ECO:0000256" key="3">
    <source>
        <dbReference type="ARBA" id="ARBA00023163"/>
    </source>
</evidence>
<dbReference type="Pfam" id="PF01388">
    <property type="entry name" value="ARID"/>
    <property type="match status" value="1"/>
</dbReference>
<dbReference type="Pfam" id="PF02257">
    <property type="entry name" value="RFX_DNA_binding"/>
    <property type="match status" value="1"/>
</dbReference>
<protein>
    <recommendedName>
        <fullName evidence="6">ARID domain-containing protein</fullName>
    </recommendedName>
</protein>
<dbReference type="SUPFAM" id="SSF46774">
    <property type="entry name" value="ARID-like"/>
    <property type="match status" value="1"/>
</dbReference>
<dbReference type="GO" id="GO:0006355">
    <property type="term" value="P:regulation of DNA-templated transcription"/>
    <property type="evidence" value="ECO:0007669"/>
    <property type="project" value="InterPro"/>
</dbReference>
<keyword evidence="1" id="KW-0156">Chromatin regulator</keyword>
<accession>A0A9P0GDZ2</accession>
<dbReference type="GO" id="GO:0006325">
    <property type="term" value="P:chromatin organization"/>
    <property type="evidence" value="ECO:0007669"/>
    <property type="project" value="UniProtKB-KW"/>
</dbReference>
<dbReference type="PANTHER" id="PTHR22970">
    <property type="entry name" value="AT-RICH INTERACTIVE DOMAIN-CONTAINING PROTEIN 2"/>
    <property type="match status" value="1"/>
</dbReference>
<evidence type="ECO:0000313" key="8">
    <source>
        <dbReference type="Proteomes" id="UP001153636"/>
    </source>
</evidence>
<evidence type="ECO:0000256" key="5">
    <source>
        <dbReference type="SAM" id="MobiDB-lite"/>
    </source>
</evidence>
<organism evidence="7 8">
    <name type="scientific">Psylliodes chrysocephalus</name>
    <dbReference type="NCBI Taxonomy" id="3402493"/>
    <lineage>
        <taxon>Eukaryota</taxon>
        <taxon>Metazoa</taxon>
        <taxon>Ecdysozoa</taxon>
        <taxon>Arthropoda</taxon>
        <taxon>Hexapoda</taxon>
        <taxon>Insecta</taxon>
        <taxon>Pterygota</taxon>
        <taxon>Neoptera</taxon>
        <taxon>Endopterygota</taxon>
        <taxon>Coleoptera</taxon>
        <taxon>Polyphaga</taxon>
        <taxon>Cucujiformia</taxon>
        <taxon>Chrysomeloidea</taxon>
        <taxon>Chrysomelidae</taxon>
        <taxon>Galerucinae</taxon>
        <taxon>Alticini</taxon>
        <taxon>Psylliodes</taxon>
    </lineage>
</organism>
<dbReference type="OrthoDB" id="338531at2759"/>
<feature type="compositionally biased region" description="Pro residues" evidence="5">
    <location>
        <begin position="1549"/>
        <end position="1560"/>
    </location>
</feature>
<dbReference type="SMART" id="SM00501">
    <property type="entry name" value="BRIGHT"/>
    <property type="match status" value="1"/>
</dbReference>
<proteinExistence type="predicted"/>
<feature type="region of interest" description="Disordered" evidence="5">
    <location>
        <begin position="913"/>
        <end position="1009"/>
    </location>
</feature>
<sequence>MAKILGKDQATYAKERDVFLRDLQHFHEIRGTPFKRAPTLGGKEVDLYLLYTLVTSQGGWLRANSKNTWPQILPLLKLPTSCVNGSVALKQIYLRYLDRWEKVHFLHEDADRASDDDEESRHKRWSARSLHSIPCNYNYAQHNVSDAQREFNHLSTNLYKASDYDRLSLSLVSPLPNEQDFAINVCTLLSNDGKHTLKLDKHPTLINYLLAHAGVFSHSSLRQIFTHYYSVIRKRPIHNFWKEVLDSQEFLDLTNETKFPSDLEVSKKTTPLIVGKEDESTLLALTGVNEDQSNDNTDNTDTPDCEIIEDNCDNFKLKINPEDNELFSIKRALGTQDYVGQRVLQVATILRNLSFIEENVQVLVKNTSFVRFLLLCSISRWNMLKNLGLDMLSNVAAEFIVRDLQNDLLATNLLKIITKGLKSQDRAECLSSLEVLNKLCQNEQNEDIMQRSLEAHVYKSVCSFLTLHDVMLLIYTLECLYSLSSLGERSCNFIIINHGVIDTLVALVTVEGKSYGPKACIGMKLVETLPSGTSQQAQVTTATPSQPIQLSNTVPSSAPTQTVTSLSSVSLSNSNSSSTVVTTLTSTPVMSSSPTPKLTIPSTPIRQVNIQPQRLIPINPAPITPTVTATPTPSVIQSTSNMTPQQMIQQQHAHQQAIHENEQFALAWLRATYEPCGTGKVDHQEVYKHYLNSCSTIGRRGVISPLHFPRCVRSIFGGTVGPNPMKPTNPNDPQFYEGIKVRDKPLLINLPPSSVPKPVSTPTVPAVVANPKPQQVRRKSVQPVVVNTPTTVDKSGLTVVADNNGTTDGVSVPSPASPILKAQLSAPPKQRDGTPSPVSSKGDMKSQAMAHPHLSQALLGCTSATTVPCTSTVTVGSSGGTKEIQSSGQTSNTSLIKSLLATKVAARQQRLLAQQSQQPSLDGLNKTPIKDAMKPGRLNGVRQLFTDNDVGDPSVSSTTQFTDLTKGKKEPPQPPPPPLAPLSNNVKGGRPQRIDNEDSDSIGNNSLASSSGIGTVGIGGVSSTEDGDNSLTSFEGLLNGIPTIENALNEDSNSKDFVKISSSEICVNKPLRLADLLEKKFEKSPPLLNGGLGKELRLGEKTMDLVENHIEKALSREMENSPEKCVRMDVEGALKRSSSDEIVEIEAKRALLSSNINGSSMADSLAPDSSSSNGDDGPSTVSTAAAKLFADIAADILEDEDEEQLMQEAQRHTPAQIVTDNSPQMQIQTQSPLSHQIMMDHNNQQVLLTQQRQIIVSSGGPLPTTNQMVISGTPMKTQTGQTVIVQNTSGQRSMMLAQQNSGGQILLSQGLQGQMQIVASSQPGQYVLQTGGGGQQYVVAQPQTGMVHGSQPQTVLLAQTAQQQGTGAKTIIILQQQPPPGTPQQHQKVVVTPQGQQVVVTQVPRPVMHTSSVSNNLPPVTKVIKSVASSNTSTNTTQTQNVNIMTERKKEEEIKKKARDLTTPYICEWIDCNIDKIFKSANEVYLHATASHCPSGSEEITCQWDRCDNMKRKRFSLMTHLHDKHCNTEAMKQSLVKRKQAAHTNKPEPVSPATPSPHPGYAPDAALHAIKRHALEFVNPKELQDDNEGPVTKSIRLTASLILRNLVIYSSHCKRYLKSHESHLANVALSNVESSRTIAQILFDMNDSTHR</sequence>
<dbReference type="InterPro" id="IPR016024">
    <property type="entry name" value="ARM-type_fold"/>
</dbReference>
<dbReference type="InterPro" id="IPR003150">
    <property type="entry name" value="DNA-bd_RFX"/>
</dbReference>
<dbReference type="InterPro" id="IPR036388">
    <property type="entry name" value="WH-like_DNA-bd_sf"/>
</dbReference>
<feature type="compositionally biased region" description="Low complexity" evidence="5">
    <location>
        <begin position="1167"/>
        <end position="1180"/>
    </location>
</feature>
<evidence type="ECO:0000256" key="2">
    <source>
        <dbReference type="ARBA" id="ARBA00023015"/>
    </source>
</evidence>
<dbReference type="SUPFAM" id="SSF48371">
    <property type="entry name" value="ARM repeat"/>
    <property type="match status" value="1"/>
</dbReference>